<dbReference type="InterPro" id="IPR013324">
    <property type="entry name" value="RNA_pol_sigma_r3/r4-like"/>
</dbReference>
<dbReference type="PANTHER" id="PTHR30385:SF4">
    <property type="entry name" value="RNA POLYMERASE SIGMA-E FACTOR"/>
    <property type="match status" value="1"/>
</dbReference>
<sequence length="275" mass="30849">MVDIQQPGTTPGTTAGPAGPDGELRPDGLSDEEELVHRMAACRPGPRRDRLREAAIVAFLPVARRIARRYGSPVDSREDLYQAACVGLVKAVDRFDPGRGHAFLSYAVPTIDGEVKRHLRDHTWELHVPRRLQDRHRRVRLAQEELRRRGDGRGGTVGDIQRLTGISEEEVRQALAADRARNPLSIDEQYGAERRLSLAETLGGDDPALDRATDLIALRPVIRSLPDRERRILQLYFFGSMTQREIADVIGVSQMHVSRLLTRTCTHIRQRLLAG</sequence>
<evidence type="ECO:0000256" key="2">
    <source>
        <dbReference type="ARBA" id="ARBA00023082"/>
    </source>
</evidence>
<dbReference type="InterPro" id="IPR007627">
    <property type="entry name" value="RNA_pol_sigma70_r2"/>
</dbReference>
<evidence type="ECO:0000256" key="4">
    <source>
        <dbReference type="ARBA" id="ARBA00023163"/>
    </source>
</evidence>
<dbReference type="Gene3D" id="1.20.140.160">
    <property type="match status" value="1"/>
</dbReference>
<dbReference type="Pfam" id="PF04542">
    <property type="entry name" value="Sigma70_r2"/>
    <property type="match status" value="1"/>
</dbReference>
<keyword evidence="3" id="KW-0238">DNA-binding</keyword>
<reference evidence="8" key="1">
    <citation type="journal article" date="2014" name="Int. J. Syst. Evol. Microbiol.">
        <title>Complete genome sequence of Corynebacterium casei LMG S-19264T (=DSM 44701T), isolated from a smear-ripened cheese.</title>
        <authorList>
            <consortium name="US DOE Joint Genome Institute (JGI-PGF)"/>
            <person name="Walter F."/>
            <person name="Albersmeier A."/>
            <person name="Kalinowski J."/>
            <person name="Ruckert C."/>
        </authorList>
    </citation>
    <scope>NUCLEOTIDE SEQUENCE</scope>
    <source>
        <strain evidence="8">JCM 4654</strain>
    </source>
</reference>
<dbReference type="CDD" id="cd06171">
    <property type="entry name" value="Sigma70_r4"/>
    <property type="match status" value="1"/>
</dbReference>
<keyword evidence="1" id="KW-0805">Transcription regulation</keyword>
<keyword evidence="4" id="KW-0804">Transcription</keyword>
<keyword evidence="9" id="KW-1185">Reference proteome</keyword>
<dbReference type="InterPro" id="IPR013325">
    <property type="entry name" value="RNA_pol_sigma_r2"/>
</dbReference>
<feature type="region of interest" description="Disordered" evidence="5">
    <location>
        <begin position="1"/>
        <end position="28"/>
    </location>
</feature>
<dbReference type="GO" id="GO:0016987">
    <property type="term" value="F:sigma factor activity"/>
    <property type="evidence" value="ECO:0007669"/>
    <property type="project" value="UniProtKB-KW"/>
</dbReference>
<name>A0A918YBX8_9ACTN</name>
<dbReference type="Gene3D" id="1.20.120.1810">
    <property type="match status" value="1"/>
</dbReference>
<dbReference type="Pfam" id="PF04545">
    <property type="entry name" value="Sigma70_r4"/>
    <property type="match status" value="1"/>
</dbReference>
<evidence type="ECO:0000259" key="6">
    <source>
        <dbReference type="Pfam" id="PF04542"/>
    </source>
</evidence>
<dbReference type="Proteomes" id="UP000608955">
    <property type="component" value="Unassembled WGS sequence"/>
</dbReference>
<evidence type="ECO:0000259" key="7">
    <source>
        <dbReference type="Pfam" id="PF04545"/>
    </source>
</evidence>
<proteinExistence type="predicted"/>
<evidence type="ECO:0000256" key="5">
    <source>
        <dbReference type="SAM" id="MobiDB-lite"/>
    </source>
</evidence>
<dbReference type="AlphaFoldDB" id="A0A918YBX8"/>
<dbReference type="InterPro" id="IPR007630">
    <property type="entry name" value="RNA_pol_sigma70_r4"/>
</dbReference>
<protein>
    <submittedName>
        <fullName evidence="8">RNA polymerase sigma factor</fullName>
    </submittedName>
</protein>
<dbReference type="GO" id="GO:0006352">
    <property type="term" value="P:DNA-templated transcription initiation"/>
    <property type="evidence" value="ECO:0007669"/>
    <property type="project" value="InterPro"/>
</dbReference>
<gene>
    <name evidence="8" type="ORF">GCM10010508_68300</name>
</gene>
<dbReference type="EMBL" id="BMVF01000033">
    <property type="protein sequence ID" value="GHD97068.1"/>
    <property type="molecule type" value="Genomic_DNA"/>
</dbReference>
<dbReference type="NCBIfam" id="TIGR02937">
    <property type="entry name" value="sigma70-ECF"/>
    <property type="match status" value="1"/>
</dbReference>
<comment type="caution">
    <text evidence="8">The sequence shown here is derived from an EMBL/GenBank/DDBJ whole genome shotgun (WGS) entry which is preliminary data.</text>
</comment>
<evidence type="ECO:0000256" key="3">
    <source>
        <dbReference type="ARBA" id="ARBA00023125"/>
    </source>
</evidence>
<dbReference type="NCBIfam" id="TIGR02980">
    <property type="entry name" value="SigBFG"/>
    <property type="match status" value="1"/>
</dbReference>
<dbReference type="InterPro" id="IPR000943">
    <property type="entry name" value="RNA_pol_sigma70"/>
</dbReference>
<keyword evidence="2" id="KW-0731">Sigma factor</keyword>
<dbReference type="GO" id="GO:0003677">
    <property type="term" value="F:DNA binding"/>
    <property type="evidence" value="ECO:0007669"/>
    <property type="project" value="UniProtKB-KW"/>
</dbReference>
<dbReference type="SUPFAM" id="SSF88946">
    <property type="entry name" value="Sigma2 domain of RNA polymerase sigma factors"/>
    <property type="match status" value="1"/>
</dbReference>
<feature type="domain" description="RNA polymerase sigma-70 region 2" evidence="6">
    <location>
        <begin position="58"/>
        <end position="124"/>
    </location>
</feature>
<feature type="domain" description="RNA polymerase sigma-70 region 4" evidence="7">
    <location>
        <begin position="222"/>
        <end position="270"/>
    </location>
</feature>
<organism evidence="8 9">
    <name type="scientific">Streptomyces naganishii JCM 4654</name>
    <dbReference type="NCBI Taxonomy" id="1306179"/>
    <lineage>
        <taxon>Bacteria</taxon>
        <taxon>Bacillati</taxon>
        <taxon>Actinomycetota</taxon>
        <taxon>Actinomycetes</taxon>
        <taxon>Kitasatosporales</taxon>
        <taxon>Streptomycetaceae</taxon>
        <taxon>Streptomyces</taxon>
    </lineage>
</organism>
<evidence type="ECO:0000313" key="8">
    <source>
        <dbReference type="EMBL" id="GHD97068.1"/>
    </source>
</evidence>
<dbReference type="InterPro" id="IPR014284">
    <property type="entry name" value="RNA_pol_sigma-70_dom"/>
</dbReference>
<dbReference type="SUPFAM" id="SSF88659">
    <property type="entry name" value="Sigma3 and sigma4 domains of RNA polymerase sigma factors"/>
    <property type="match status" value="2"/>
</dbReference>
<feature type="compositionally biased region" description="Low complexity" evidence="5">
    <location>
        <begin position="7"/>
        <end position="20"/>
    </location>
</feature>
<dbReference type="InterPro" id="IPR014322">
    <property type="entry name" value="RNA_pol_sigma-B/F/G"/>
</dbReference>
<dbReference type="PANTHER" id="PTHR30385">
    <property type="entry name" value="SIGMA FACTOR F FLAGELLAR"/>
    <property type="match status" value="1"/>
</dbReference>
<evidence type="ECO:0000313" key="9">
    <source>
        <dbReference type="Proteomes" id="UP000608955"/>
    </source>
</evidence>
<dbReference type="PRINTS" id="PR00046">
    <property type="entry name" value="SIGMA70FCT"/>
</dbReference>
<reference evidence="8" key="2">
    <citation type="submission" date="2020-09" db="EMBL/GenBank/DDBJ databases">
        <authorList>
            <person name="Sun Q."/>
            <person name="Ohkuma M."/>
        </authorList>
    </citation>
    <scope>NUCLEOTIDE SEQUENCE</scope>
    <source>
        <strain evidence="8">JCM 4654</strain>
    </source>
</reference>
<evidence type="ECO:0000256" key="1">
    <source>
        <dbReference type="ARBA" id="ARBA00023015"/>
    </source>
</evidence>
<accession>A0A918YBX8</accession>